<dbReference type="Proteomes" id="UP000594464">
    <property type="component" value="Chromosome"/>
</dbReference>
<dbReference type="GO" id="GO:0042834">
    <property type="term" value="F:peptidoglycan binding"/>
    <property type="evidence" value="ECO:0007669"/>
    <property type="project" value="InterPro"/>
</dbReference>
<dbReference type="InterPro" id="IPR032710">
    <property type="entry name" value="NTF2-like_dom_sf"/>
</dbReference>
<proteinExistence type="predicted"/>
<reference evidence="3" key="1">
    <citation type="submission" date="2020-02" db="EMBL/GenBank/DDBJ databases">
        <title>Genomic and physiological characterization of two novel Nitrospinaceae genera.</title>
        <authorList>
            <person name="Mueller A.J."/>
            <person name="Jung M.-Y."/>
            <person name="Strachan C.R."/>
            <person name="Herbold C.W."/>
            <person name="Kirkegaard R.H."/>
            <person name="Daims H."/>
        </authorList>
    </citation>
    <scope>NUCLEOTIDE SEQUENCE [LARGE SCALE GENOMIC DNA]</scope>
</reference>
<evidence type="ECO:0000313" key="3">
    <source>
        <dbReference type="Proteomes" id="UP000594464"/>
    </source>
</evidence>
<dbReference type="Gene3D" id="3.30.70.1070">
    <property type="entry name" value="Sporulation related repeat"/>
    <property type="match status" value="1"/>
</dbReference>
<dbReference type="PROSITE" id="PS51724">
    <property type="entry name" value="SPOR"/>
    <property type="match status" value="1"/>
</dbReference>
<accession>A0A7T0G4A1</accession>
<sequence length="276" mass="31338">MNRFGYSLILLVPALYLVFAVEFSGAQSVEVMVKNPKTMSSSSGRTEVPYMVQLNSYRNRKNAEKFITTIKNKGYTPSLVVTGVNKPWFRVRLGPYPTREEAVRISKELKLQFGVSPMVFRAKEETLRVEKVSPAPPAEPEPSVEEVVGETLADEESAIVEGDGLENVFSQFLFWVKAWQSNDAASYLSFYSKSYQGDEGSRARWMKERKKALSKGKNIVIEVSDVHLEAIGNRIQMTFIQNYRSNAFADKGKKTLEWVREDDAWKIIGELWTPLS</sequence>
<dbReference type="InterPro" id="IPR007730">
    <property type="entry name" value="SPOR-like_dom"/>
</dbReference>
<organism evidence="2 3">
    <name type="scientific">Candidatus Nitrohelix vancouverensis</name>
    <dbReference type="NCBI Taxonomy" id="2705534"/>
    <lineage>
        <taxon>Bacteria</taxon>
        <taxon>Pseudomonadati</taxon>
        <taxon>Nitrospinota/Tectimicrobiota group</taxon>
        <taxon>Nitrospinota</taxon>
        <taxon>Nitrospinia</taxon>
        <taxon>Nitrospinales</taxon>
        <taxon>Nitrospinaceae</taxon>
        <taxon>Candidatus Nitrohelix</taxon>
    </lineage>
</organism>
<dbReference type="Pfam" id="PF05036">
    <property type="entry name" value="SPOR"/>
    <property type="match status" value="1"/>
</dbReference>
<dbReference type="SUPFAM" id="SSF110997">
    <property type="entry name" value="Sporulation related repeat"/>
    <property type="match status" value="1"/>
</dbReference>
<dbReference type="SUPFAM" id="SSF54427">
    <property type="entry name" value="NTF2-like"/>
    <property type="match status" value="1"/>
</dbReference>
<gene>
    <name evidence="2" type="ORF">G3M78_12725</name>
</gene>
<protein>
    <recommendedName>
        <fullName evidence="1">SPOR domain-containing protein</fullName>
    </recommendedName>
</protein>
<dbReference type="InterPro" id="IPR036680">
    <property type="entry name" value="SPOR-like_sf"/>
</dbReference>
<evidence type="ECO:0000313" key="2">
    <source>
        <dbReference type="EMBL" id="QPJ66210.1"/>
    </source>
</evidence>
<feature type="domain" description="SPOR" evidence="1">
    <location>
        <begin position="44"/>
        <end position="122"/>
    </location>
</feature>
<dbReference type="AlphaFoldDB" id="A0A7T0G4A1"/>
<dbReference type="Gene3D" id="3.10.450.50">
    <property type="match status" value="1"/>
</dbReference>
<dbReference type="Pfam" id="PF24125">
    <property type="entry name" value="Cds6_C"/>
    <property type="match status" value="1"/>
</dbReference>
<name>A0A7T0G4A1_9BACT</name>
<dbReference type="KEGG" id="nva:G3M78_12725"/>
<dbReference type="EMBL" id="CP048620">
    <property type="protein sequence ID" value="QPJ66210.1"/>
    <property type="molecule type" value="Genomic_DNA"/>
</dbReference>
<evidence type="ECO:0000259" key="1">
    <source>
        <dbReference type="PROSITE" id="PS51724"/>
    </source>
</evidence>
<dbReference type="InterPro" id="IPR056203">
    <property type="entry name" value="Cds6_C"/>
</dbReference>